<comment type="subcellular location">
    <subcellularLocation>
        <location evidence="1">Membrane</location>
        <topology evidence="1">Multi-pass membrane protein</topology>
    </subcellularLocation>
</comment>
<evidence type="ECO:0000259" key="11">
    <source>
        <dbReference type="PROSITE" id="PS51490"/>
    </source>
</evidence>
<evidence type="ECO:0000256" key="4">
    <source>
        <dbReference type="ARBA" id="ARBA00022826"/>
    </source>
</evidence>
<dbReference type="InterPro" id="IPR045319">
    <property type="entry name" value="KAT/AKT"/>
</dbReference>
<keyword evidence="3 10" id="KW-0812">Transmembrane</keyword>
<dbReference type="PANTHER" id="PTHR45743">
    <property type="entry name" value="POTASSIUM CHANNEL AKT1"/>
    <property type="match status" value="1"/>
</dbReference>
<keyword evidence="8 10" id="KW-0472">Membrane</keyword>
<dbReference type="STRING" id="4536.A0A0E0GX67"/>
<keyword evidence="5" id="KW-0851">Voltage-gated channel</keyword>
<dbReference type="InterPro" id="IPR005821">
    <property type="entry name" value="Ion_trans_dom"/>
</dbReference>
<dbReference type="PANTHER" id="PTHR45743:SF27">
    <property type="entry name" value="POTASSIUM CHANNEL KAT3"/>
    <property type="match status" value="1"/>
</dbReference>
<evidence type="ECO:0000256" key="5">
    <source>
        <dbReference type="ARBA" id="ARBA00022882"/>
    </source>
</evidence>
<evidence type="ECO:0000256" key="9">
    <source>
        <dbReference type="ARBA" id="ARBA00023303"/>
    </source>
</evidence>
<dbReference type="EnsemblPlants" id="ONIVA04G00630.1">
    <property type="protein sequence ID" value="ONIVA04G00630.1"/>
    <property type="gene ID" value="ONIVA04G00630"/>
</dbReference>
<protein>
    <recommendedName>
        <fullName evidence="11">KHA domain-containing protein</fullName>
    </recommendedName>
</protein>
<evidence type="ECO:0000313" key="13">
    <source>
        <dbReference type="Proteomes" id="UP000006591"/>
    </source>
</evidence>
<keyword evidence="2" id="KW-0633">Potassium transport</keyword>
<keyword evidence="13" id="KW-1185">Reference proteome</keyword>
<evidence type="ECO:0000256" key="2">
    <source>
        <dbReference type="ARBA" id="ARBA00022538"/>
    </source>
</evidence>
<evidence type="ECO:0000256" key="10">
    <source>
        <dbReference type="SAM" id="Phobius"/>
    </source>
</evidence>
<evidence type="ECO:0000256" key="1">
    <source>
        <dbReference type="ARBA" id="ARBA00004141"/>
    </source>
</evidence>
<dbReference type="Pfam" id="PF00520">
    <property type="entry name" value="Ion_trans"/>
    <property type="match status" value="1"/>
</dbReference>
<evidence type="ECO:0000256" key="8">
    <source>
        <dbReference type="ARBA" id="ARBA00023136"/>
    </source>
</evidence>
<feature type="domain" description="KHA" evidence="11">
    <location>
        <begin position="358"/>
        <end position="429"/>
    </location>
</feature>
<evidence type="ECO:0000256" key="3">
    <source>
        <dbReference type="ARBA" id="ARBA00022692"/>
    </source>
</evidence>
<dbReference type="PROSITE" id="PS51490">
    <property type="entry name" value="KHA"/>
    <property type="match status" value="1"/>
</dbReference>
<organism evidence="12">
    <name type="scientific">Oryza nivara</name>
    <name type="common">Indian wild rice</name>
    <name type="synonym">Oryza sativa f. spontanea</name>
    <dbReference type="NCBI Taxonomy" id="4536"/>
    <lineage>
        <taxon>Eukaryota</taxon>
        <taxon>Viridiplantae</taxon>
        <taxon>Streptophyta</taxon>
        <taxon>Embryophyta</taxon>
        <taxon>Tracheophyta</taxon>
        <taxon>Spermatophyta</taxon>
        <taxon>Magnoliopsida</taxon>
        <taxon>Liliopsida</taxon>
        <taxon>Poales</taxon>
        <taxon>Poaceae</taxon>
        <taxon>BOP clade</taxon>
        <taxon>Oryzoideae</taxon>
        <taxon>Oryzeae</taxon>
        <taxon>Oryzinae</taxon>
        <taxon>Oryza</taxon>
    </lineage>
</organism>
<dbReference type="InterPro" id="IPR018490">
    <property type="entry name" value="cNMP-bd_dom_sf"/>
</dbReference>
<reference evidence="12" key="2">
    <citation type="submission" date="2018-04" db="EMBL/GenBank/DDBJ databases">
        <title>OnivRS2 (Oryza nivara Reference Sequence Version 2).</title>
        <authorList>
            <person name="Zhang J."/>
            <person name="Kudrna D."/>
            <person name="Lee S."/>
            <person name="Talag J."/>
            <person name="Rajasekar S."/>
            <person name="Welchert J."/>
            <person name="Hsing Y.-I."/>
            <person name="Wing R.A."/>
        </authorList>
    </citation>
    <scope>NUCLEOTIDE SEQUENCE [LARGE SCALE GENOMIC DNA]</scope>
    <source>
        <strain evidence="12">SL10</strain>
    </source>
</reference>
<dbReference type="HOGENOM" id="CLU_005746_8_2_1"/>
<evidence type="ECO:0000256" key="6">
    <source>
        <dbReference type="ARBA" id="ARBA00022958"/>
    </source>
</evidence>
<feature type="transmembrane region" description="Helical" evidence="10">
    <location>
        <begin position="73"/>
        <end position="96"/>
    </location>
</feature>
<feature type="transmembrane region" description="Helical" evidence="10">
    <location>
        <begin position="150"/>
        <end position="175"/>
    </location>
</feature>
<dbReference type="Proteomes" id="UP000006591">
    <property type="component" value="Chromosome 4"/>
</dbReference>
<keyword evidence="7 10" id="KW-1133">Transmembrane helix</keyword>
<dbReference type="Gene3D" id="1.10.287.70">
    <property type="match status" value="1"/>
</dbReference>
<dbReference type="InterPro" id="IPR021789">
    <property type="entry name" value="KHA_dom"/>
</dbReference>
<sequence length="429" mass="48878">MAMFHSGCGLDDSFTNNLPACHWQKTRTMEAPQSSPSLATTVCQQALCKLLIWNSESCRVEKDVRFSYLWTRLIKLLCVTLFALHFAACIYLWMVFNYKIKELTWIGSQIHSFEDRSMWFCYTCAVYWSITALATVGYGDLHATNIGEMLFSIAFMLFNMGLTSYIIGNITNLVVRETSNTFKMRDMVQRMSEFGSMNWLPEVMREQMLANGQLRFRTKEQLQHEVTEMKAEFFPPRQMLSWRMKPRRTVISSSPAKCMKRIGPRGMVGEIGVMFSIPQPFTIRSRRLTQVVRISHIHLLQAVRPNTADGCIVFSNFILVSDFVENGNSTVLGRATEVAVDESKEAAHKILPCKEPKRVVIHEQLPNETGTTLHPSPGKLVLLTDSMQELMKLSEKKFGKAARGILTVEGAEVEDIDVIRDGDHLFFSL</sequence>
<keyword evidence="6" id="KW-0630">Potassium</keyword>
<evidence type="ECO:0000256" key="7">
    <source>
        <dbReference type="ARBA" id="ARBA00022989"/>
    </source>
</evidence>
<dbReference type="GO" id="GO:0005249">
    <property type="term" value="F:voltage-gated potassium channel activity"/>
    <property type="evidence" value="ECO:0007669"/>
    <property type="project" value="InterPro"/>
</dbReference>
<keyword evidence="9" id="KW-0407">Ion channel</keyword>
<dbReference type="Pfam" id="PF11834">
    <property type="entry name" value="KHA"/>
    <property type="match status" value="1"/>
</dbReference>
<keyword evidence="4" id="KW-0631">Potassium channel</keyword>
<accession>A0A0E0GX67</accession>
<keyword evidence="5" id="KW-0813">Transport</keyword>
<dbReference type="Gramene" id="ONIVA04G00630.1">
    <property type="protein sequence ID" value="ONIVA04G00630.1"/>
    <property type="gene ID" value="ONIVA04G00630"/>
</dbReference>
<reference evidence="12" key="1">
    <citation type="submission" date="2015-04" db="UniProtKB">
        <authorList>
            <consortium name="EnsemblPlants"/>
        </authorList>
    </citation>
    <scope>IDENTIFICATION</scope>
    <source>
        <strain evidence="12">SL10</strain>
    </source>
</reference>
<name>A0A0E0GX67_ORYNI</name>
<dbReference type="SUPFAM" id="SSF51206">
    <property type="entry name" value="cAMP-binding domain-like"/>
    <property type="match status" value="1"/>
</dbReference>
<dbReference type="AlphaFoldDB" id="A0A0E0GX67"/>
<feature type="transmembrane region" description="Helical" evidence="10">
    <location>
        <begin position="117"/>
        <end position="138"/>
    </location>
</feature>
<keyword evidence="5" id="KW-0406">Ion transport</keyword>
<proteinExistence type="predicted"/>
<dbReference type="eggNOG" id="KOG0498">
    <property type="taxonomic scope" value="Eukaryota"/>
</dbReference>
<evidence type="ECO:0000313" key="12">
    <source>
        <dbReference type="EnsemblPlants" id="ONIVA04G00630.1"/>
    </source>
</evidence>
<dbReference type="GO" id="GO:0034702">
    <property type="term" value="C:monoatomic ion channel complex"/>
    <property type="evidence" value="ECO:0007669"/>
    <property type="project" value="UniProtKB-KW"/>
</dbReference>
<dbReference type="SUPFAM" id="SSF81324">
    <property type="entry name" value="Voltage-gated potassium channels"/>
    <property type="match status" value="1"/>
</dbReference>